<name>D4AWJ3_ARTBC</name>
<keyword evidence="1" id="KW-0812">Transmembrane</keyword>
<dbReference type="EMBL" id="ABSU01000015">
    <property type="protein sequence ID" value="EFE32374.1"/>
    <property type="molecule type" value="Genomic_DNA"/>
</dbReference>
<sequence>MSKITLAKTFVVSRRKEIRAMIRIRTSRTTDIALNMSWYDEWLSQQLENLPPLLQHLTVAGESPVAKPQIDRLISAIEEFILQEDGPTIDEIRKHLQNTEIFERSEENLPAQNVLIFTILGWRSMIYQASLNTCSPHYFEIHQASDQLGPGLVFDTYRMDSFISNRPLWVLMKAFGNTLPTRALNEPTLASESGKSALNWVPLYPADTNAYLLTALLGVRIRWVDMLALHLDYDKSTRTLSLFRYPSFCLQMLSSEKGAIYSFACNARHDVDPRADKEEIAHLLGEVLLSYRLLFAQSAKSRRIFRQSFRLHSEEGYPIDSMLPLLCTRKQLPPVDDLSLPVDKLVYFASQDFPILQQRIEIIAKELKDKKPTSIADLIRDRRDTLQFLTFWLVLIFGGIGTLLSLIQVLLQAVQLIQS</sequence>
<organism evidence="2 3">
    <name type="scientific">Arthroderma benhamiae (strain ATCC MYA-4681 / CBS 112371)</name>
    <name type="common">Trichophyton mentagrophytes</name>
    <dbReference type="NCBI Taxonomy" id="663331"/>
    <lineage>
        <taxon>Eukaryota</taxon>
        <taxon>Fungi</taxon>
        <taxon>Dikarya</taxon>
        <taxon>Ascomycota</taxon>
        <taxon>Pezizomycotina</taxon>
        <taxon>Eurotiomycetes</taxon>
        <taxon>Eurotiomycetidae</taxon>
        <taxon>Onygenales</taxon>
        <taxon>Arthrodermataceae</taxon>
        <taxon>Trichophyton</taxon>
    </lineage>
</organism>
<evidence type="ECO:0000313" key="3">
    <source>
        <dbReference type="Proteomes" id="UP000008866"/>
    </source>
</evidence>
<dbReference type="AlphaFoldDB" id="D4AWJ3"/>
<reference evidence="3" key="1">
    <citation type="journal article" date="2011" name="Genome Biol.">
        <title>Comparative and functional genomics provide insights into the pathogenicity of dermatophytic fungi.</title>
        <authorList>
            <person name="Burmester A."/>
            <person name="Shelest E."/>
            <person name="Gloeckner G."/>
            <person name="Heddergott C."/>
            <person name="Schindler S."/>
            <person name="Staib P."/>
            <person name="Heidel A."/>
            <person name="Felder M."/>
            <person name="Petzold A."/>
            <person name="Szafranski K."/>
            <person name="Feuermann M."/>
            <person name="Pedruzzi I."/>
            <person name="Priebe S."/>
            <person name="Groth M."/>
            <person name="Winkler R."/>
            <person name="Li W."/>
            <person name="Kniemeyer O."/>
            <person name="Schroeckh V."/>
            <person name="Hertweck C."/>
            <person name="Hube B."/>
            <person name="White T.C."/>
            <person name="Platzer M."/>
            <person name="Guthke R."/>
            <person name="Heitman J."/>
            <person name="Woestemeyer J."/>
            <person name="Zipfel P.F."/>
            <person name="Monod M."/>
            <person name="Brakhage A.A."/>
        </authorList>
    </citation>
    <scope>NUCLEOTIDE SEQUENCE [LARGE SCALE GENOMIC DNA]</scope>
    <source>
        <strain evidence="3">ATCC MYA-4681 / CBS 112371</strain>
    </source>
</reference>
<dbReference type="eggNOG" id="ENOG502SMCG">
    <property type="taxonomic scope" value="Eukaryota"/>
</dbReference>
<dbReference type="HOGENOM" id="CLU_054084_0_0_1"/>
<gene>
    <name evidence="2" type="ORF">ARB_00558</name>
</gene>
<evidence type="ECO:0000256" key="1">
    <source>
        <dbReference type="SAM" id="Phobius"/>
    </source>
</evidence>
<proteinExistence type="predicted"/>
<keyword evidence="1" id="KW-0472">Membrane</keyword>
<feature type="transmembrane region" description="Helical" evidence="1">
    <location>
        <begin position="389"/>
        <end position="411"/>
    </location>
</feature>
<dbReference type="KEGG" id="abe:ARB_00558"/>
<evidence type="ECO:0000313" key="2">
    <source>
        <dbReference type="EMBL" id="EFE32374.1"/>
    </source>
</evidence>
<keyword evidence="3" id="KW-1185">Reference proteome</keyword>
<dbReference type="GeneID" id="9526777"/>
<accession>D4AWJ3</accession>
<protein>
    <submittedName>
        <fullName evidence="2">Uncharacterized protein</fullName>
    </submittedName>
</protein>
<dbReference type="Proteomes" id="UP000008866">
    <property type="component" value="Unassembled WGS sequence"/>
</dbReference>
<keyword evidence="1" id="KW-1133">Transmembrane helix</keyword>
<dbReference type="RefSeq" id="XP_003013014.1">
    <property type="nucleotide sequence ID" value="XM_003012968.1"/>
</dbReference>
<dbReference type="OMA" id="QTMLYKP"/>
<comment type="caution">
    <text evidence="2">The sequence shown here is derived from an EMBL/GenBank/DDBJ whole genome shotgun (WGS) entry which is preliminary data.</text>
</comment>